<sequence>MMEIKSAEFVTSMADYGPFTGKGLPQIAVAGKSNVGKSTLINRLCRRNKLARTSSTPGKTRLLNVFLLNNEFHLVDLPGYGFAKVDKKEKQRWGQMMQDYFEKADELLHVLCLVDIRHEPTEDDKQMNRFLREMDIPFSVIATKADKISRGARSKYLAPICRALSVQPWEIICFSGEDGTGRDDLLKLMDDILHPAES</sequence>
<name>A0AC61MZB9_9FIRM</name>
<protein>
    <submittedName>
        <fullName evidence="1">YihA family ribosome biogenesis GTP-binding protein</fullName>
    </submittedName>
</protein>
<accession>A0AC61MZB9</accession>
<reference evidence="1" key="1">
    <citation type="submission" date="2021-01" db="EMBL/GenBank/DDBJ databases">
        <title>Complete genome sequence of Clostridiales bacterium R-7.</title>
        <authorList>
            <person name="Mahoney-Kurpe S.C."/>
            <person name="Palevich N."/>
            <person name="Koike S."/>
            <person name="Moon C.D."/>
            <person name="Attwood G.T."/>
        </authorList>
    </citation>
    <scope>NUCLEOTIDE SEQUENCE</scope>
    <source>
        <strain evidence="1">R-7</strain>
    </source>
</reference>
<evidence type="ECO:0000313" key="1">
    <source>
        <dbReference type="EMBL" id="QUC68619.1"/>
    </source>
</evidence>
<evidence type="ECO:0000313" key="2">
    <source>
        <dbReference type="Proteomes" id="UP000682782"/>
    </source>
</evidence>
<organism evidence="1 2">
    <name type="scientific">Aristaeella hokkaidonensis</name>
    <dbReference type="NCBI Taxonomy" id="3046382"/>
    <lineage>
        <taxon>Bacteria</taxon>
        <taxon>Bacillati</taxon>
        <taxon>Bacillota</taxon>
        <taxon>Clostridia</taxon>
        <taxon>Eubacteriales</taxon>
        <taxon>Aristaeellaceae</taxon>
        <taxon>Aristaeella</taxon>
    </lineage>
</organism>
<dbReference type="EMBL" id="CP068393">
    <property type="protein sequence ID" value="QUC68619.1"/>
    <property type="molecule type" value="Genomic_DNA"/>
</dbReference>
<proteinExistence type="predicted"/>
<dbReference type="Proteomes" id="UP000682782">
    <property type="component" value="Chromosome"/>
</dbReference>
<gene>
    <name evidence="1" type="ORF">JYE49_06610</name>
</gene>
<keyword evidence="2" id="KW-1185">Reference proteome</keyword>